<comment type="caution">
    <text evidence="18">The sequence shown here is derived from an EMBL/GenBank/DDBJ whole genome shotgun (WGS) entry which is preliminary data.</text>
</comment>
<comment type="function">
    <text evidence="14">Protease with a carboxypeptidase B-like function involved in the C-terminal processing of the lysine and arginine residues from protein precursors. Promotes cell fusion and is involved in the programmed cell death.</text>
</comment>
<organism evidence="18 19">
    <name type="scientific">Thelephora terrestris</name>
    <dbReference type="NCBI Taxonomy" id="56493"/>
    <lineage>
        <taxon>Eukaryota</taxon>
        <taxon>Fungi</taxon>
        <taxon>Dikarya</taxon>
        <taxon>Basidiomycota</taxon>
        <taxon>Agaricomycotina</taxon>
        <taxon>Agaricomycetes</taxon>
        <taxon>Thelephorales</taxon>
        <taxon>Thelephoraceae</taxon>
        <taxon>Thelephora</taxon>
    </lineage>
</organism>
<keyword evidence="5 15" id="KW-0645">Protease</keyword>
<accession>A0A9P6H957</accession>
<evidence type="ECO:0000256" key="3">
    <source>
        <dbReference type="ARBA" id="ARBA00009431"/>
    </source>
</evidence>
<name>A0A9P6H957_9AGAM</name>
<proteinExistence type="inferred from homology"/>
<evidence type="ECO:0000256" key="14">
    <source>
        <dbReference type="ARBA" id="ARBA00037042"/>
    </source>
</evidence>
<evidence type="ECO:0000256" key="8">
    <source>
        <dbReference type="ARBA" id="ARBA00022729"/>
    </source>
</evidence>
<dbReference type="PANTHER" id="PTHR11802">
    <property type="entry name" value="SERINE PROTEASE FAMILY S10 SERINE CARBOXYPEPTIDASE"/>
    <property type="match status" value="1"/>
</dbReference>
<dbReference type="AlphaFoldDB" id="A0A9P6H957"/>
<evidence type="ECO:0000256" key="13">
    <source>
        <dbReference type="ARBA" id="ARBA00023180"/>
    </source>
</evidence>
<evidence type="ECO:0000256" key="15">
    <source>
        <dbReference type="RuleBase" id="RU361156"/>
    </source>
</evidence>
<dbReference type="GO" id="GO:0005802">
    <property type="term" value="C:trans-Golgi network"/>
    <property type="evidence" value="ECO:0007669"/>
    <property type="project" value="TreeGrafter"/>
</dbReference>
<feature type="region of interest" description="Disordered" evidence="16">
    <location>
        <begin position="476"/>
        <end position="502"/>
    </location>
</feature>
<dbReference type="Proteomes" id="UP000736335">
    <property type="component" value="Unassembled WGS sequence"/>
</dbReference>
<feature type="signal peptide" evidence="15">
    <location>
        <begin position="1"/>
        <end position="20"/>
    </location>
</feature>
<dbReference type="PRINTS" id="PR00724">
    <property type="entry name" value="CRBOXYPTASEC"/>
</dbReference>
<evidence type="ECO:0000256" key="7">
    <source>
        <dbReference type="ARBA" id="ARBA00022703"/>
    </source>
</evidence>
<keyword evidence="6 17" id="KW-0812">Transmembrane</keyword>
<evidence type="ECO:0000256" key="5">
    <source>
        <dbReference type="ARBA" id="ARBA00022670"/>
    </source>
</evidence>
<reference evidence="18" key="1">
    <citation type="journal article" date="2020" name="Nat. Commun.">
        <title>Large-scale genome sequencing of mycorrhizal fungi provides insights into the early evolution of symbiotic traits.</title>
        <authorList>
            <person name="Miyauchi S."/>
            <person name="Kiss E."/>
            <person name="Kuo A."/>
            <person name="Drula E."/>
            <person name="Kohler A."/>
            <person name="Sanchez-Garcia M."/>
            <person name="Morin E."/>
            <person name="Andreopoulos B."/>
            <person name="Barry K.W."/>
            <person name="Bonito G."/>
            <person name="Buee M."/>
            <person name="Carver A."/>
            <person name="Chen C."/>
            <person name="Cichocki N."/>
            <person name="Clum A."/>
            <person name="Culley D."/>
            <person name="Crous P.W."/>
            <person name="Fauchery L."/>
            <person name="Girlanda M."/>
            <person name="Hayes R.D."/>
            <person name="Keri Z."/>
            <person name="LaButti K."/>
            <person name="Lipzen A."/>
            <person name="Lombard V."/>
            <person name="Magnuson J."/>
            <person name="Maillard F."/>
            <person name="Murat C."/>
            <person name="Nolan M."/>
            <person name="Ohm R.A."/>
            <person name="Pangilinan J."/>
            <person name="Pereira M.F."/>
            <person name="Perotto S."/>
            <person name="Peter M."/>
            <person name="Pfister S."/>
            <person name="Riley R."/>
            <person name="Sitrit Y."/>
            <person name="Stielow J.B."/>
            <person name="Szollosi G."/>
            <person name="Zifcakova L."/>
            <person name="Stursova M."/>
            <person name="Spatafora J.W."/>
            <person name="Tedersoo L."/>
            <person name="Vaario L.M."/>
            <person name="Yamada A."/>
            <person name="Yan M."/>
            <person name="Wang P."/>
            <person name="Xu J."/>
            <person name="Bruns T."/>
            <person name="Baldrian P."/>
            <person name="Vilgalys R."/>
            <person name="Dunand C."/>
            <person name="Henrissat B."/>
            <person name="Grigoriev I.V."/>
            <person name="Hibbett D."/>
            <person name="Nagy L.G."/>
            <person name="Martin F.M."/>
        </authorList>
    </citation>
    <scope>NUCLEOTIDE SEQUENCE</scope>
    <source>
        <strain evidence="18">UH-Tt-Lm1</strain>
    </source>
</reference>
<comment type="catalytic activity">
    <reaction evidence="1">
        <text>Preferential release of a C-terminal arginine or lysine residue.</text>
        <dbReference type="EC" id="3.4.16.6"/>
    </reaction>
</comment>
<evidence type="ECO:0000256" key="10">
    <source>
        <dbReference type="ARBA" id="ARBA00022989"/>
    </source>
</evidence>
<gene>
    <name evidence="18" type="ORF">BJ322DRAFT_1074922</name>
</gene>
<evidence type="ECO:0000256" key="9">
    <source>
        <dbReference type="ARBA" id="ARBA00022801"/>
    </source>
</evidence>
<keyword evidence="4 15" id="KW-0121">Carboxypeptidase</keyword>
<dbReference type="Pfam" id="PF00450">
    <property type="entry name" value="Peptidase_S10"/>
    <property type="match status" value="1"/>
</dbReference>
<feature type="transmembrane region" description="Helical" evidence="17">
    <location>
        <begin position="510"/>
        <end position="534"/>
    </location>
</feature>
<feature type="chain" id="PRO_5040531858" description="Carboxypeptidase" evidence="15">
    <location>
        <begin position="21"/>
        <end position="605"/>
    </location>
</feature>
<comment type="similarity">
    <text evidence="3 15">Belongs to the peptidase S10 family.</text>
</comment>
<keyword evidence="11" id="KW-0333">Golgi apparatus</keyword>
<keyword evidence="10 17" id="KW-1133">Transmembrane helix</keyword>
<sequence length="605" mass="66922">MTTLAILCLAASLSISRAFAAPQDVPSAASFYVPTLPGLVQDEENPLRMFAGHIPSDPDAASLPPTTVYAHTFFLMIKARRRADKERILFWFNGGPGCSSFDGLMLESGPLRMKEGILQVIEGGWDEYTTIVFVDQPPGTGYSYTSTNSYTHELTEAARQHMEFMSNFYNIFPEYQDMDTYLGGESYAGQYIPYFANAMLEAGLPRTFKGIAIGNGWIDARRQYPAYLEYGLKHGLVETGSDHYKRAKSETDACIERLNRITDKEPVKESGCENIISIVAESRNKVVDGDITDCINVYDIRLDDTYPACGSNWPYELANITEYLQRKDVAAAIHATGKSTGWVECDSAVYAAMTNRNSMSSVTLMPNILEKIPVMLFAGDQDLICNYVGIEALISVLTWNGGTGLGKVQTQSWTVDGTPAGTWVTSRNLTYVKIFNASHMAPYDNPGVTHDMILRFMGVNFSSITDGSARIPSSVGDDVKPVFVPENQKSTTPPAGTGKSPEQDKAMWEAYYNAGSAALVLLLIFLAIGVFFWCRTRSRRRVSKVRLEEESIPLQSSTNDDDDDGFRQRAGKGKERALGDASEREEMFAVVDSDDEEELKTPITR</sequence>
<dbReference type="InterPro" id="IPR033124">
    <property type="entry name" value="Ser_caboxypep_his_AS"/>
</dbReference>
<reference evidence="18" key="2">
    <citation type="submission" date="2020-11" db="EMBL/GenBank/DDBJ databases">
        <authorList>
            <consortium name="DOE Joint Genome Institute"/>
            <person name="Kuo A."/>
            <person name="Miyauchi S."/>
            <person name="Kiss E."/>
            <person name="Drula E."/>
            <person name="Kohler A."/>
            <person name="Sanchez-Garcia M."/>
            <person name="Andreopoulos B."/>
            <person name="Barry K.W."/>
            <person name="Bonito G."/>
            <person name="Buee M."/>
            <person name="Carver A."/>
            <person name="Chen C."/>
            <person name="Cichocki N."/>
            <person name="Clum A."/>
            <person name="Culley D."/>
            <person name="Crous P.W."/>
            <person name="Fauchery L."/>
            <person name="Girlanda M."/>
            <person name="Hayes R."/>
            <person name="Keri Z."/>
            <person name="Labutti K."/>
            <person name="Lipzen A."/>
            <person name="Lombard V."/>
            <person name="Magnuson J."/>
            <person name="Maillard F."/>
            <person name="Morin E."/>
            <person name="Murat C."/>
            <person name="Nolan M."/>
            <person name="Ohm R."/>
            <person name="Pangilinan J."/>
            <person name="Pereira M."/>
            <person name="Perotto S."/>
            <person name="Peter M."/>
            <person name="Riley R."/>
            <person name="Sitrit Y."/>
            <person name="Stielow B."/>
            <person name="Szollosi G."/>
            <person name="Zifcakova L."/>
            <person name="Stursova M."/>
            <person name="Spatafora J.W."/>
            <person name="Tedersoo L."/>
            <person name="Vaario L.-M."/>
            <person name="Yamada A."/>
            <person name="Yan M."/>
            <person name="Wang P."/>
            <person name="Xu J."/>
            <person name="Bruns T."/>
            <person name="Baldrian P."/>
            <person name="Vilgalys R."/>
            <person name="Henrissat B."/>
            <person name="Grigoriev I.V."/>
            <person name="Hibbett D."/>
            <person name="Nagy L.G."/>
            <person name="Martin F.M."/>
        </authorList>
    </citation>
    <scope>NUCLEOTIDE SEQUENCE</scope>
    <source>
        <strain evidence="18">UH-Tt-Lm1</strain>
    </source>
</reference>
<evidence type="ECO:0000256" key="1">
    <source>
        <dbReference type="ARBA" id="ARBA00001003"/>
    </source>
</evidence>
<protein>
    <recommendedName>
        <fullName evidence="15">Carboxypeptidase</fullName>
        <ecNumber evidence="15">3.4.16.-</ecNumber>
    </recommendedName>
</protein>
<dbReference type="InterPro" id="IPR001563">
    <property type="entry name" value="Peptidase_S10"/>
</dbReference>
<dbReference type="EMBL" id="WIUZ02000012">
    <property type="protein sequence ID" value="KAF9782228.1"/>
    <property type="molecule type" value="Genomic_DNA"/>
</dbReference>
<evidence type="ECO:0000256" key="6">
    <source>
        <dbReference type="ARBA" id="ARBA00022692"/>
    </source>
</evidence>
<evidence type="ECO:0000256" key="11">
    <source>
        <dbReference type="ARBA" id="ARBA00023034"/>
    </source>
</evidence>
<dbReference type="InterPro" id="IPR018202">
    <property type="entry name" value="Ser_caboxypep_ser_AS"/>
</dbReference>
<dbReference type="PROSITE" id="PS00560">
    <property type="entry name" value="CARBOXYPEPT_SER_HIS"/>
    <property type="match status" value="1"/>
</dbReference>
<dbReference type="Gene3D" id="3.40.50.1820">
    <property type="entry name" value="alpha/beta hydrolase"/>
    <property type="match status" value="1"/>
</dbReference>
<dbReference type="EC" id="3.4.16.-" evidence="15"/>
<keyword evidence="7" id="KW-0053">Apoptosis</keyword>
<dbReference type="GO" id="GO:0006508">
    <property type="term" value="P:proteolysis"/>
    <property type="evidence" value="ECO:0007669"/>
    <property type="project" value="UniProtKB-KW"/>
</dbReference>
<comment type="subcellular location">
    <subcellularLocation>
        <location evidence="2">Golgi apparatus</location>
        <location evidence="2">trans-Golgi network membrane</location>
        <topology evidence="2">Single-pass type I membrane protein</topology>
    </subcellularLocation>
</comment>
<dbReference type="SUPFAM" id="SSF53474">
    <property type="entry name" value="alpha/beta-Hydrolases"/>
    <property type="match status" value="1"/>
</dbReference>
<evidence type="ECO:0000313" key="18">
    <source>
        <dbReference type="EMBL" id="KAF9782228.1"/>
    </source>
</evidence>
<dbReference type="PROSITE" id="PS00131">
    <property type="entry name" value="CARBOXYPEPT_SER_SER"/>
    <property type="match status" value="1"/>
</dbReference>
<evidence type="ECO:0000256" key="2">
    <source>
        <dbReference type="ARBA" id="ARBA00004393"/>
    </source>
</evidence>
<keyword evidence="9 15" id="KW-0378">Hydrolase</keyword>
<dbReference type="OrthoDB" id="443318at2759"/>
<dbReference type="FunFam" id="3.40.50.1820:FF:000121">
    <property type="entry name" value="Carboxypeptidase D"/>
    <property type="match status" value="1"/>
</dbReference>
<dbReference type="InterPro" id="IPR029058">
    <property type="entry name" value="AB_hydrolase_fold"/>
</dbReference>
<feature type="compositionally biased region" description="Basic and acidic residues" evidence="16">
    <location>
        <begin position="572"/>
        <end position="587"/>
    </location>
</feature>
<dbReference type="GO" id="GO:0006915">
    <property type="term" value="P:apoptotic process"/>
    <property type="evidence" value="ECO:0007669"/>
    <property type="project" value="UniProtKB-KW"/>
</dbReference>
<evidence type="ECO:0000256" key="12">
    <source>
        <dbReference type="ARBA" id="ARBA00023136"/>
    </source>
</evidence>
<feature type="region of interest" description="Disordered" evidence="16">
    <location>
        <begin position="554"/>
        <end position="605"/>
    </location>
</feature>
<keyword evidence="8 15" id="KW-0732">Signal</keyword>
<keyword evidence="19" id="KW-1185">Reference proteome</keyword>
<evidence type="ECO:0000256" key="16">
    <source>
        <dbReference type="SAM" id="MobiDB-lite"/>
    </source>
</evidence>
<evidence type="ECO:0000256" key="4">
    <source>
        <dbReference type="ARBA" id="ARBA00022645"/>
    </source>
</evidence>
<dbReference type="PANTHER" id="PTHR11802:SF190">
    <property type="entry name" value="PHEROMONE-PROCESSING CARBOXYPEPTIDASE KEX1"/>
    <property type="match status" value="1"/>
</dbReference>
<keyword evidence="13" id="KW-0325">Glycoprotein</keyword>
<keyword evidence="12 17" id="KW-0472">Membrane</keyword>
<evidence type="ECO:0000313" key="19">
    <source>
        <dbReference type="Proteomes" id="UP000736335"/>
    </source>
</evidence>
<dbReference type="GO" id="GO:0004185">
    <property type="term" value="F:serine-type carboxypeptidase activity"/>
    <property type="evidence" value="ECO:0007669"/>
    <property type="project" value="UniProtKB-UniRule"/>
</dbReference>
<evidence type="ECO:0000256" key="17">
    <source>
        <dbReference type="SAM" id="Phobius"/>
    </source>
</evidence>